<organism evidence="4 5">
    <name type="scientific">Marinobacterium aestuariivivens</name>
    <dbReference type="NCBI Taxonomy" id="1698799"/>
    <lineage>
        <taxon>Bacteria</taxon>
        <taxon>Pseudomonadati</taxon>
        <taxon>Pseudomonadota</taxon>
        <taxon>Gammaproteobacteria</taxon>
        <taxon>Oceanospirillales</taxon>
        <taxon>Oceanospirillaceae</taxon>
        <taxon>Marinobacterium</taxon>
    </lineage>
</organism>
<sequence>MAYEENGELALQQMLHNHFMWQRADTRQALHDVAWAVVKNDKHADLMAANLFNGVREDFAKKHPDWFKDEDDKSSSPPGGPLTEADIEQLAPTEEWAGGKEVTTFSPTGEPVTKADIDSLESRLSEILQSLNIRLGTVWWFSLGTLVGVGLSFVYR</sequence>
<reference evidence="4" key="1">
    <citation type="journal article" date="2014" name="Int. J. Syst. Evol. Microbiol.">
        <title>Complete genome of a new Firmicutes species belonging to the dominant human colonic microbiota ('Ruminococcus bicirculans') reveals two chromosomes and a selective capacity to utilize plant glucans.</title>
        <authorList>
            <consortium name="NISC Comparative Sequencing Program"/>
            <person name="Wegmann U."/>
            <person name="Louis P."/>
            <person name="Goesmann A."/>
            <person name="Henrissat B."/>
            <person name="Duncan S.H."/>
            <person name="Flint H.J."/>
        </authorList>
    </citation>
    <scope>NUCLEOTIDE SEQUENCE</scope>
    <source>
        <strain evidence="4">NBRC 111756</strain>
    </source>
</reference>
<name>A0ABW2AAB1_9GAMM</name>
<evidence type="ECO:0000313" key="5">
    <source>
        <dbReference type="Proteomes" id="UP001596422"/>
    </source>
</evidence>
<evidence type="ECO:0000256" key="1">
    <source>
        <dbReference type="SAM" id="MobiDB-lite"/>
    </source>
</evidence>
<dbReference type="Proteomes" id="UP001596422">
    <property type="component" value="Unassembled WGS sequence"/>
</dbReference>
<comment type="caution">
    <text evidence="4">The sequence shown here is derived from an EMBL/GenBank/DDBJ whole genome shotgun (WGS) entry which is preliminary data.</text>
</comment>
<evidence type="ECO:0000313" key="4">
    <source>
        <dbReference type="EMBL" id="MFC6674350.1"/>
    </source>
</evidence>
<evidence type="ECO:0000313" key="3">
    <source>
        <dbReference type="EMBL" id="MFC6674017.1"/>
    </source>
</evidence>
<feature type="region of interest" description="Disordered" evidence="1">
    <location>
        <begin position="66"/>
        <end position="87"/>
    </location>
</feature>
<keyword evidence="5" id="KW-1185">Reference proteome</keyword>
<dbReference type="EMBL" id="JBHSWE010000002">
    <property type="protein sequence ID" value="MFC6674350.1"/>
    <property type="molecule type" value="Genomic_DNA"/>
</dbReference>
<reference evidence="4" key="3">
    <citation type="submission" date="2024-09" db="EMBL/GenBank/DDBJ databases">
        <authorList>
            <person name="Sun Q."/>
            <person name="Mori K."/>
        </authorList>
    </citation>
    <scope>NUCLEOTIDE SEQUENCE</scope>
    <source>
        <strain evidence="4">NBRC 111756</strain>
    </source>
</reference>
<dbReference type="RefSeq" id="WP_379913597.1">
    <property type="nucleotide sequence ID" value="NZ_JBHSWE010000002.1"/>
</dbReference>
<dbReference type="EMBL" id="JBHSWE010000002">
    <property type="protein sequence ID" value="MFC6674017.1"/>
    <property type="molecule type" value="Genomic_DNA"/>
</dbReference>
<protein>
    <submittedName>
        <fullName evidence="4">Uncharacterized protein</fullName>
    </submittedName>
</protein>
<reference evidence="5" key="2">
    <citation type="journal article" date="2019" name="Int. J. Syst. Evol. Microbiol.">
        <title>The Global Catalogue of Microorganisms (GCM) 10K type strain sequencing project: providing services to taxonomists for standard genome sequencing and annotation.</title>
        <authorList>
            <consortium name="The Broad Institute Genomics Platform"/>
            <consortium name="The Broad Institute Genome Sequencing Center for Infectious Disease"/>
            <person name="Wu L."/>
            <person name="Ma J."/>
        </authorList>
    </citation>
    <scope>NUCLEOTIDE SEQUENCE [LARGE SCALE GENOMIC DNA]</scope>
    <source>
        <strain evidence="5">NBRC 111756</strain>
    </source>
</reference>
<keyword evidence="2" id="KW-0472">Membrane</keyword>
<feature type="transmembrane region" description="Helical" evidence="2">
    <location>
        <begin position="138"/>
        <end position="155"/>
    </location>
</feature>
<keyword evidence="2" id="KW-0812">Transmembrane</keyword>
<accession>A0ABW2AAB1</accession>
<gene>
    <name evidence="3" type="ORF">ACFQDL_30940</name>
    <name evidence="4" type="ORF">ACFQDL_32685</name>
</gene>
<evidence type="ECO:0000256" key="2">
    <source>
        <dbReference type="SAM" id="Phobius"/>
    </source>
</evidence>
<keyword evidence="2" id="KW-1133">Transmembrane helix</keyword>
<proteinExistence type="predicted"/>